<evidence type="ECO:0000313" key="1">
    <source>
        <dbReference type="EMBL" id="KAA1119571.1"/>
    </source>
</evidence>
<proteinExistence type="predicted"/>
<comment type="caution">
    <text evidence="1">The sequence shown here is derived from an EMBL/GenBank/DDBJ whole genome shotgun (WGS) entry which is preliminary data.</text>
</comment>
<name>A0A5B0R1X9_PUCGR</name>
<dbReference type="Proteomes" id="UP000324748">
    <property type="component" value="Unassembled WGS sequence"/>
</dbReference>
<sequence length="102" mass="12148">MYLVDRKEPLPIKEKWNLRPIQPLVNHWNHLHISTGSEVTLKEALKAPSLQPTAYRLARQEFHDVFKSSSPHWERDQVAVQGVNQWYKWRRVVDSLDWHGLI</sequence>
<organism evidence="1 2">
    <name type="scientific">Puccinia graminis f. sp. tritici</name>
    <dbReference type="NCBI Taxonomy" id="56615"/>
    <lineage>
        <taxon>Eukaryota</taxon>
        <taxon>Fungi</taxon>
        <taxon>Dikarya</taxon>
        <taxon>Basidiomycota</taxon>
        <taxon>Pucciniomycotina</taxon>
        <taxon>Pucciniomycetes</taxon>
        <taxon>Pucciniales</taxon>
        <taxon>Pucciniaceae</taxon>
        <taxon>Puccinia</taxon>
    </lineage>
</organism>
<evidence type="ECO:0000313" key="2">
    <source>
        <dbReference type="Proteomes" id="UP000324748"/>
    </source>
</evidence>
<keyword evidence="2" id="KW-1185">Reference proteome</keyword>
<dbReference type="AlphaFoldDB" id="A0A5B0R1X9"/>
<accession>A0A5B0R1X9</accession>
<protein>
    <submittedName>
        <fullName evidence="1">Uncharacterized protein</fullName>
    </submittedName>
</protein>
<gene>
    <name evidence="1" type="ORF">PGT21_029425</name>
</gene>
<dbReference type="EMBL" id="VSWC01000001">
    <property type="protein sequence ID" value="KAA1119571.1"/>
    <property type="molecule type" value="Genomic_DNA"/>
</dbReference>
<reference evidence="1 2" key="1">
    <citation type="submission" date="2019-05" db="EMBL/GenBank/DDBJ databases">
        <title>Emergence of the Ug99 lineage of the wheat stem rust pathogen through somatic hybridization.</title>
        <authorList>
            <person name="Li F."/>
            <person name="Upadhyaya N.M."/>
            <person name="Sperschneider J."/>
            <person name="Matny O."/>
            <person name="Nguyen-Phuc H."/>
            <person name="Mago R."/>
            <person name="Raley C."/>
            <person name="Miller M.E."/>
            <person name="Silverstein K.A.T."/>
            <person name="Henningsen E."/>
            <person name="Hirsch C.D."/>
            <person name="Visser B."/>
            <person name="Pretorius Z.A."/>
            <person name="Steffenson B.J."/>
            <person name="Schwessinger B."/>
            <person name="Dodds P.N."/>
            <person name="Figueroa M."/>
        </authorList>
    </citation>
    <scope>NUCLEOTIDE SEQUENCE [LARGE SCALE GENOMIC DNA]</scope>
    <source>
        <strain evidence="1">21-0</strain>
    </source>
</reference>